<keyword evidence="3" id="KW-1185">Reference proteome</keyword>
<feature type="domain" description="AraC effector-binding" evidence="1">
    <location>
        <begin position="1"/>
        <end position="158"/>
    </location>
</feature>
<dbReference type="RefSeq" id="WP_236331483.1">
    <property type="nucleotide sequence ID" value="NZ_JAKIJS010000001.1"/>
</dbReference>
<dbReference type="Proteomes" id="UP001649381">
    <property type="component" value="Unassembled WGS sequence"/>
</dbReference>
<dbReference type="SUPFAM" id="SSF55136">
    <property type="entry name" value="Probable bacterial effector-binding domain"/>
    <property type="match status" value="1"/>
</dbReference>
<dbReference type="Gene3D" id="3.20.80.10">
    <property type="entry name" value="Regulatory factor, effector binding domain"/>
    <property type="match status" value="1"/>
</dbReference>
<dbReference type="SMART" id="SM00871">
    <property type="entry name" value="AraC_E_bind"/>
    <property type="match status" value="1"/>
</dbReference>
<name>A0ABS9GYB1_9BACL</name>
<protein>
    <submittedName>
        <fullName evidence="2">GyrI-like domain-containing protein</fullName>
    </submittedName>
</protein>
<evidence type="ECO:0000313" key="3">
    <source>
        <dbReference type="Proteomes" id="UP001649381"/>
    </source>
</evidence>
<organism evidence="2 3">
    <name type="scientific">Pseudalkalibacillus berkeleyi</name>
    <dbReference type="NCBI Taxonomy" id="1069813"/>
    <lineage>
        <taxon>Bacteria</taxon>
        <taxon>Bacillati</taxon>
        <taxon>Bacillota</taxon>
        <taxon>Bacilli</taxon>
        <taxon>Bacillales</taxon>
        <taxon>Fictibacillaceae</taxon>
        <taxon>Pseudalkalibacillus</taxon>
    </lineage>
</organism>
<dbReference type="EMBL" id="JAKIJS010000001">
    <property type="protein sequence ID" value="MCF6136595.1"/>
    <property type="molecule type" value="Genomic_DNA"/>
</dbReference>
<dbReference type="PANTHER" id="PTHR36444">
    <property type="entry name" value="TRANSCRIPTIONAL REGULATOR PROTEIN YOBU-RELATED"/>
    <property type="match status" value="1"/>
</dbReference>
<comment type="caution">
    <text evidence="2">The sequence shown here is derived from an EMBL/GenBank/DDBJ whole genome shotgun (WGS) entry which is preliminary data.</text>
</comment>
<accession>A0ABS9GYB1</accession>
<dbReference type="InterPro" id="IPR053182">
    <property type="entry name" value="YobU-like_regulator"/>
</dbReference>
<evidence type="ECO:0000313" key="2">
    <source>
        <dbReference type="EMBL" id="MCF6136595.1"/>
    </source>
</evidence>
<dbReference type="InterPro" id="IPR010499">
    <property type="entry name" value="AraC_E-bd"/>
</dbReference>
<reference evidence="2 3" key="1">
    <citation type="submission" date="2022-01" db="EMBL/GenBank/DDBJ databases">
        <title>Alkalihalobacillus sp. EGI L200015, a novel bacterium isolated from a salt lake sediment.</title>
        <authorList>
            <person name="Gao L."/>
            <person name="Fang B.-Z."/>
            <person name="Li W.-J."/>
        </authorList>
    </citation>
    <scope>NUCLEOTIDE SEQUENCE [LARGE SCALE GENOMIC DNA]</scope>
    <source>
        <strain evidence="2 3">KCTC 12718</strain>
    </source>
</reference>
<dbReference type="PANTHER" id="PTHR36444:SF2">
    <property type="entry name" value="TRANSCRIPTIONAL REGULATOR PROTEIN YOBU-RELATED"/>
    <property type="match status" value="1"/>
</dbReference>
<dbReference type="InterPro" id="IPR011256">
    <property type="entry name" value="Reg_factor_effector_dom_sf"/>
</dbReference>
<sequence length="158" mass="18829">MNPRIEVLPEKKLVGMNMEMSFNQDRTPELWGLFMPKRRYVQNRVDDKFYSMQIYDGLFRFKQSDPNRAFQKWAAVEVTDFTSVENDFDTYLLQGGKYAVFIHNGPAHAFMKTFSYIFETWLPASEYELDNREHFECMTEDYHPADPNATEEVWIPIK</sequence>
<evidence type="ECO:0000259" key="1">
    <source>
        <dbReference type="SMART" id="SM00871"/>
    </source>
</evidence>
<dbReference type="Pfam" id="PF06445">
    <property type="entry name" value="GyrI-like"/>
    <property type="match status" value="1"/>
</dbReference>
<proteinExistence type="predicted"/>
<gene>
    <name evidence="2" type="ORF">L2716_02555</name>
</gene>
<dbReference type="InterPro" id="IPR029442">
    <property type="entry name" value="GyrI-like"/>
</dbReference>